<dbReference type="EMBL" id="FOUF01000023">
    <property type="protein sequence ID" value="SFM60767.1"/>
    <property type="molecule type" value="Genomic_DNA"/>
</dbReference>
<dbReference type="OrthoDB" id="9814740at2"/>
<proteinExistence type="inferred from homology"/>
<dbReference type="AlphaFoldDB" id="A0A1I4S8F1"/>
<gene>
    <name evidence="2" type="ORF">SAMN05421880_12317</name>
</gene>
<name>A0A1I4S8F1_9PROT</name>
<accession>A0A1I4S8F1</accession>
<dbReference type="Proteomes" id="UP000199561">
    <property type="component" value="Unassembled WGS sequence"/>
</dbReference>
<comment type="similarity">
    <text evidence="1">Belongs to the phD/YefM antitoxin family.</text>
</comment>
<evidence type="ECO:0000313" key="3">
    <source>
        <dbReference type="Proteomes" id="UP000199561"/>
    </source>
</evidence>
<dbReference type="InterPro" id="IPR036165">
    <property type="entry name" value="YefM-like_sf"/>
</dbReference>
<organism evidence="2 3">
    <name type="scientific">Nitrosomonas nitrosa</name>
    <dbReference type="NCBI Taxonomy" id="52442"/>
    <lineage>
        <taxon>Bacteria</taxon>
        <taxon>Pseudomonadati</taxon>
        <taxon>Pseudomonadota</taxon>
        <taxon>Betaproteobacteria</taxon>
        <taxon>Nitrosomonadales</taxon>
        <taxon>Nitrosomonadaceae</taxon>
        <taxon>Nitrosomonas</taxon>
    </lineage>
</organism>
<dbReference type="STRING" id="52442.SAMN05421880_12317"/>
<reference evidence="2 3" key="1">
    <citation type="submission" date="2016-10" db="EMBL/GenBank/DDBJ databases">
        <authorList>
            <person name="de Groot N.N."/>
        </authorList>
    </citation>
    <scope>NUCLEOTIDE SEQUENCE [LARGE SCALE GENOMIC DNA]</scope>
    <source>
        <strain evidence="2 3">Nm146</strain>
    </source>
</reference>
<evidence type="ECO:0008006" key="4">
    <source>
        <dbReference type="Google" id="ProtNLM"/>
    </source>
</evidence>
<sequence length="87" mass="9392">MSHISANDLKTKGVAAIEAALGDSPEAIVSVRGKDRFVVMDIAHYHYLRECELDAAIAETQADLAAGRFTTETAEEHAAWLDQTCSS</sequence>
<evidence type="ECO:0000256" key="1">
    <source>
        <dbReference type="ARBA" id="ARBA00009981"/>
    </source>
</evidence>
<evidence type="ECO:0000313" key="2">
    <source>
        <dbReference type="EMBL" id="SFM60767.1"/>
    </source>
</evidence>
<protein>
    <recommendedName>
        <fullName evidence="4">Prevent-host-death protein</fullName>
    </recommendedName>
</protein>
<dbReference type="SUPFAM" id="SSF143120">
    <property type="entry name" value="YefM-like"/>
    <property type="match status" value="1"/>
</dbReference>
<keyword evidence="3" id="KW-1185">Reference proteome</keyword>